<evidence type="ECO:0000259" key="2">
    <source>
        <dbReference type="PROSITE" id="PS50943"/>
    </source>
</evidence>
<dbReference type="Gene3D" id="1.10.260.40">
    <property type="entry name" value="lambda repressor-like DNA-binding domains"/>
    <property type="match status" value="1"/>
</dbReference>
<dbReference type="PROSITE" id="PS50943">
    <property type="entry name" value="HTH_CROC1"/>
    <property type="match status" value="1"/>
</dbReference>
<comment type="caution">
    <text evidence="3">The sequence shown here is derived from an EMBL/GenBank/DDBJ whole genome shotgun (WGS) entry which is preliminary data.</text>
</comment>
<protein>
    <recommendedName>
        <fullName evidence="2">HTH cro/C1-type domain-containing protein</fullName>
    </recommendedName>
</protein>
<dbReference type="AlphaFoldDB" id="W7UZN4"/>
<dbReference type="PANTHER" id="PTHR46558:SF11">
    <property type="entry name" value="HTH-TYPE TRANSCRIPTIONAL REGULATOR XRE"/>
    <property type="match status" value="1"/>
</dbReference>
<dbReference type="Pfam" id="PF01381">
    <property type="entry name" value="HTH_3"/>
    <property type="match status" value="1"/>
</dbReference>
<dbReference type="Proteomes" id="UP000019365">
    <property type="component" value="Unassembled WGS sequence"/>
</dbReference>
<dbReference type="EMBL" id="ATAX01000022">
    <property type="protein sequence ID" value="EWM53952.1"/>
    <property type="molecule type" value="Genomic_DNA"/>
</dbReference>
<dbReference type="GO" id="GO:0003677">
    <property type="term" value="F:DNA binding"/>
    <property type="evidence" value="ECO:0007669"/>
    <property type="project" value="UniProtKB-KW"/>
</dbReference>
<sequence>MKKFSEYLKEKRIAANLTQDKLSELIGVSLNSVQSWESGKYKPKKSKLSDLANHLGIDADELETVFNDDGEDFSNFPFFMYTDEQNEIISQLRLTPEQKEFMMLIRIYNSNNWDRLRNKSLEWHSDIMGALRKIPYKYTEEKGVYKVYDFGQHLSKFLRYVPASFCFEMIRNSPDTVFDIRTLDKKDIFNWMNLLTFGESNYSIPYDYNRQKPSYYSYQVQFVRNFQEVSKKLNDWEYRNRKQELSYNQSYNQYSSTPKIKLTEEVFDDENYTITTKLSQAGVLFKEWCSDLT</sequence>
<dbReference type="PATRIC" id="fig|1341157.4.peg.1315"/>
<name>W7UZN4_RUMFL</name>
<organism evidence="3 4">
    <name type="scientific">Ruminococcus flavefaciens 007c</name>
    <dbReference type="NCBI Taxonomy" id="1341157"/>
    <lineage>
        <taxon>Bacteria</taxon>
        <taxon>Bacillati</taxon>
        <taxon>Bacillota</taxon>
        <taxon>Clostridia</taxon>
        <taxon>Eubacteriales</taxon>
        <taxon>Oscillospiraceae</taxon>
        <taxon>Ruminococcus</taxon>
    </lineage>
</organism>
<dbReference type="OrthoDB" id="6315255at2"/>
<feature type="domain" description="HTH cro/C1-type" evidence="2">
    <location>
        <begin position="8"/>
        <end position="62"/>
    </location>
</feature>
<evidence type="ECO:0000256" key="1">
    <source>
        <dbReference type="ARBA" id="ARBA00023125"/>
    </source>
</evidence>
<dbReference type="SMART" id="SM00530">
    <property type="entry name" value="HTH_XRE"/>
    <property type="match status" value="1"/>
</dbReference>
<dbReference type="RefSeq" id="WP_051456567.1">
    <property type="nucleotide sequence ID" value="NZ_ATAX01000022.1"/>
</dbReference>
<keyword evidence="1" id="KW-0238">DNA-binding</keyword>
<dbReference type="SUPFAM" id="SSF47413">
    <property type="entry name" value="lambda repressor-like DNA-binding domains"/>
    <property type="match status" value="1"/>
</dbReference>
<accession>W7UZN4</accession>
<reference evidence="3 4" key="1">
    <citation type="journal article" date="2014" name="PLoS ONE">
        <title>Rumen cellulosomics: divergent fiber-degrading strategies revealed by comparative genome-wide analysis of six ruminococcal strains.</title>
        <authorList>
            <person name="Dassa B."/>
            <person name="Borovok I."/>
            <person name="Ruimy-Israeli V."/>
            <person name="Lamed R."/>
            <person name="Flint H.J."/>
            <person name="Duncan S.H."/>
            <person name="Henrissat B."/>
            <person name="Coutinho P."/>
            <person name="Morrison M."/>
            <person name="Mosoni P."/>
            <person name="Yeoman C.J."/>
            <person name="White B.A."/>
            <person name="Bayer E.A."/>
        </authorList>
    </citation>
    <scope>NUCLEOTIDE SEQUENCE [LARGE SCALE GENOMIC DNA]</scope>
    <source>
        <strain evidence="3 4">007c</strain>
    </source>
</reference>
<proteinExistence type="predicted"/>
<evidence type="ECO:0000313" key="3">
    <source>
        <dbReference type="EMBL" id="EWM53952.1"/>
    </source>
</evidence>
<dbReference type="CDD" id="cd00093">
    <property type="entry name" value="HTH_XRE"/>
    <property type="match status" value="1"/>
</dbReference>
<dbReference type="PANTHER" id="PTHR46558">
    <property type="entry name" value="TRACRIPTIONAL REGULATORY PROTEIN-RELATED-RELATED"/>
    <property type="match status" value="1"/>
</dbReference>
<dbReference type="InterPro" id="IPR010982">
    <property type="entry name" value="Lambda_DNA-bd_dom_sf"/>
</dbReference>
<dbReference type="InterPro" id="IPR001387">
    <property type="entry name" value="Cro/C1-type_HTH"/>
</dbReference>
<keyword evidence="4" id="KW-1185">Reference proteome</keyword>
<gene>
    <name evidence="3" type="ORF">RF007C_03310</name>
</gene>
<evidence type="ECO:0000313" key="4">
    <source>
        <dbReference type="Proteomes" id="UP000019365"/>
    </source>
</evidence>